<dbReference type="GO" id="GO:0019177">
    <property type="term" value="F:dihydroneopterin triphosphate pyrophosphohydrolase activity"/>
    <property type="evidence" value="ECO:0007669"/>
    <property type="project" value="UniProtKB-EC"/>
</dbReference>
<protein>
    <submittedName>
        <fullName evidence="5">Dihydroneopterin triphosphate diphosphatase</fullName>
        <ecNumber evidence="5">3.6.1.67</ecNumber>
    </submittedName>
</protein>
<dbReference type="GO" id="GO:0006167">
    <property type="term" value="P:AMP biosynthetic process"/>
    <property type="evidence" value="ECO:0007669"/>
    <property type="project" value="TreeGrafter"/>
</dbReference>
<dbReference type="GO" id="GO:0046656">
    <property type="term" value="P:folic acid biosynthetic process"/>
    <property type="evidence" value="ECO:0007669"/>
    <property type="project" value="InterPro"/>
</dbReference>
<dbReference type="GO" id="GO:0046872">
    <property type="term" value="F:metal ion binding"/>
    <property type="evidence" value="ECO:0007669"/>
    <property type="project" value="UniProtKB-KW"/>
</dbReference>
<feature type="binding site" evidence="3">
    <location>
        <position position="127"/>
    </location>
    <ligand>
        <name>Mg(2+)</name>
        <dbReference type="ChEBI" id="CHEBI:18420"/>
    </ligand>
</feature>
<sequence>MSSATGYTARSSPVSTDFKRPHSVLVVIYTPARQVLLLHRRAPFDFWQSVTGSLAPGEPPIDAAVREVREETGLSINAARLTDHRLANRFPIPPAWRHRYAPDVGHNTESVFSLCLPPFAVRPDPREHDAAEWVCADEALARIWSWTNRDALRLCLSESLARPHTG</sequence>
<feature type="binding site" evidence="3">
    <location>
        <position position="67"/>
    </location>
    <ligand>
        <name>Mg(2+)</name>
        <dbReference type="ChEBI" id="CHEBI:18420"/>
    </ligand>
</feature>
<dbReference type="GO" id="GO:0004081">
    <property type="term" value="F:bis(5'-nucleosyl)-tetraphosphatase (asymmetrical) activity"/>
    <property type="evidence" value="ECO:0007669"/>
    <property type="project" value="TreeGrafter"/>
</dbReference>
<evidence type="ECO:0000259" key="4">
    <source>
        <dbReference type="PROSITE" id="PS51462"/>
    </source>
</evidence>
<dbReference type="EMBL" id="JAEKFT010000004">
    <property type="protein sequence ID" value="MBT0960572.1"/>
    <property type="molecule type" value="Genomic_DNA"/>
</dbReference>
<dbReference type="InterPro" id="IPR000086">
    <property type="entry name" value="NUDIX_hydrolase_dom"/>
</dbReference>
<feature type="binding site" evidence="2">
    <location>
        <position position="51"/>
    </location>
    <ligand>
        <name>substrate</name>
    </ligand>
</feature>
<feature type="binding site" evidence="2">
    <location>
        <position position="19"/>
    </location>
    <ligand>
        <name>substrate</name>
    </ligand>
</feature>
<dbReference type="Gene3D" id="3.90.79.10">
    <property type="entry name" value="Nucleoside Triphosphate Pyrophosphohydrolase"/>
    <property type="match status" value="1"/>
</dbReference>
<dbReference type="PROSITE" id="PS51462">
    <property type="entry name" value="NUDIX"/>
    <property type="match status" value="1"/>
</dbReference>
<dbReference type="InterPro" id="IPR015797">
    <property type="entry name" value="NUDIX_hydrolase-like_dom_sf"/>
</dbReference>
<dbReference type="CDD" id="cd04664">
    <property type="entry name" value="NUDIX_DHNTPase_like"/>
    <property type="match status" value="1"/>
</dbReference>
<dbReference type="InterPro" id="IPR003564">
    <property type="entry name" value="DHNTPase"/>
</dbReference>
<organism evidence="5 6">
    <name type="scientific">Denitromonas iodatirespirans</name>
    <dbReference type="NCBI Taxonomy" id="2795389"/>
    <lineage>
        <taxon>Bacteria</taxon>
        <taxon>Pseudomonadati</taxon>
        <taxon>Pseudomonadota</taxon>
        <taxon>Betaproteobacteria</taxon>
        <taxon>Rhodocyclales</taxon>
        <taxon>Zoogloeaceae</taxon>
        <taxon>Denitromonas</taxon>
    </lineage>
</organism>
<evidence type="ECO:0000256" key="2">
    <source>
        <dbReference type="PIRSR" id="PIRSR603564-1"/>
    </source>
</evidence>
<keyword evidence="3" id="KW-0479">Metal-binding</keyword>
<name>A0A944D9X4_DENI1</name>
<evidence type="ECO:0000256" key="1">
    <source>
        <dbReference type="ARBA" id="ARBA00022801"/>
    </source>
</evidence>
<keyword evidence="6" id="KW-1185">Reference proteome</keyword>
<keyword evidence="3" id="KW-0460">Magnesium</keyword>
<feature type="domain" description="Nudix hydrolase" evidence="4">
    <location>
        <begin position="19"/>
        <end position="156"/>
    </location>
</feature>
<feature type="binding site" evidence="2">
    <location>
        <position position="145"/>
    </location>
    <ligand>
        <name>substrate</name>
    </ligand>
</feature>
<proteinExistence type="predicted"/>
<evidence type="ECO:0000256" key="3">
    <source>
        <dbReference type="PIRSR" id="PIRSR603564-2"/>
    </source>
</evidence>
<reference evidence="6" key="1">
    <citation type="journal article" date="2022" name="ISME J.">
        <title>Genetic and phylogenetic analysis of dissimilatory iodate-reducing bacteria identifies potential niches across the world's oceans.</title>
        <authorList>
            <person name="Reyes-Umana V."/>
            <person name="Henning Z."/>
            <person name="Lee K."/>
            <person name="Barnum T.P."/>
            <person name="Coates J.D."/>
        </authorList>
    </citation>
    <scope>NUCLEOTIDE SEQUENCE [LARGE SCALE GENOMIC DNA]</scope>
    <source>
        <strain evidence="6">IR12</strain>
    </source>
</reference>
<feature type="binding site" evidence="3">
    <location>
        <position position="71"/>
    </location>
    <ligand>
        <name>Mg(2+)</name>
        <dbReference type="ChEBI" id="CHEBI:18420"/>
    </ligand>
</feature>
<dbReference type="AlphaFoldDB" id="A0A944D9X4"/>
<dbReference type="PANTHER" id="PTHR21340">
    <property type="entry name" value="DIADENOSINE 5,5-P1,P4-TETRAPHOSPHATE PYROPHOSPHOHYDROLASE MUTT"/>
    <property type="match status" value="1"/>
</dbReference>
<gene>
    <name evidence="5" type="primary">nudB</name>
    <name evidence="5" type="ORF">I8J34_05220</name>
</gene>
<comment type="caution">
    <text evidence="5">The sequence shown here is derived from an EMBL/GenBank/DDBJ whole genome shotgun (WGS) entry which is preliminary data.</text>
</comment>
<accession>A0A944D9X4</accession>
<dbReference type="PANTHER" id="PTHR21340:SF0">
    <property type="entry name" value="BIS(5'-NUCLEOSYL)-TETRAPHOSPHATASE [ASYMMETRICAL]"/>
    <property type="match status" value="1"/>
</dbReference>
<dbReference type="NCBIfam" id="NF006961">
    <property type="entry name" value="PRK09438.1"/>
    <property type="match status" value="1"/>
</dbReference>
<dbReference type="SUPFAM" id="SSF55811">
    <property type="entry name" value="Nudix"/>
    <property type="match status" value="1"/>
</dbReference>
<keyword evidence="1 5" id="KW-0378">Hydrolase</keyword>
<dbReference type="Proteomes" id="UP000694660">
    <property type="component" value="Unassembled WGS sequence"/>
</dbReference>
<evidence type="ECO:0000313" key="5">
    <source>
        <dbReference type="EMBL" id="MBT0960572.1"/>
    </source>
</evidence>
<dbReference type="EC" id="3.6.1.67" evidence="5"/>
<dbReference type="InterPro" id="IPR051325">
    <property type="entry name" value="Nudix_hydrolase_domain"/>
</dbReference>
<dbReference type="GO" id="GO:0006754">
    <property type="term" value="P:ATP biosynthetic process"/>
    <property type="evidence" value="ECO:0007669"/>
    <property type="project" value="TreeGrafter"/>
</dbReference>
<feature type="binding site" evidence="2">
    <location>
        <position position="40"/>
    </location>
    <ligand>
        <name>substrate</name>
    </ligand>
</feature>
<evidence type="ECO:0000313" key="6">
    <source>
        <dbReference type="Proteomes" id="UP000694660"/>
    </source>
</evidence>
<dbReference type="PROSITE" id="PS00893">
    <property type="entry name" value="NUDIX_BOX"/>
    <property type="match status" value="1"/>
</dbReference>
<dbReference type="InterPro" id="IPR020084">
    <property type="entry name" value="NUDIX_hydrolase_CS"/>
</dbReference>
<dbReference type="Pfam" id="PF00293">
    <property type="entry name" value="NUDIX"/>
    <property type="match status" value="1"/>
</dbReference>
<dbReference type="PRINTS" id="PR01404">
    <property type="entry name" value="NPPPHYDRLASE"/>
</dbReference>
<comment type="cofactor">
    <cofactor evidence="3">
        <name>Mg(2+)</name>
        <dbReference type="ChEBI" id="CHEBI:18420"/>
    </cofactor>
    <text evidence="3">Binds 1 Mg(2+) ion per subunit.</text>
</comment>
<dbReference type="GO" id="GO:0008828">
    <property type="term" value="F:dATP diphosphatase activity"/>
    <property type="evidence" value="ECO:0007669"/>
    <property type="project" value="InterPro"/>
</dbReference>